<feature type="transmembrane region" description="Helical" evidence="8">
    <location>
        <begin position="69"/>
        <end position="87"/>
    </location>
</feature>
<dbReference type="Gene3D" id="1.10.3430.10">
    <property type="entry name" value="Ammonium transporter AmtB like domains"/>
    <property type="match status" value="1"/>
</dbReference>
<comment type="subcellular location">
    <subcellularLocation>
        <location evidence="1">Cell membrane</location>
        <topology evidence="1">Multi-pass membrane protein</topology>
    </subcellularLocation>
</comment>
<feature type="transmembrane region" description="Helical" evidence="8">
    <location>
        <begin position="125"/>
        <end position="146"/>
    </location>
</feature>
<evidence type="ECO:0000256" key="8">
    <source>
        <dbReference type="SAM" id="Phobius"/>
    </source>
</evidence>
<accession>A0A8H2PLR3</accession>
<dbReference type="Pfam" id="PF03253">
    <property type="entry name" value="UT"/>
    <property type="match status" value="1"/>
</dbReference>
<feature type="transmembrane region" description="Helical" evidence="8">
    <location>
        <begin position="257"/>
        <end position="274"/>
    </location>
</feature>
<feature type="transmembrane region" description="Helical" evidence="8">
    <location>
        <begin position="158"/>
        <end position="179"/>
    </location>
</feature>
<feature type="transmembrane region" description="Helical" evidence="8">
    <location>
        <begin position="280"/>
        <end position="303"/>
    </location>
</feature>
<evidence type="ECO:0000256" key="4">
    <source>
        <dbReference type="ARBA" id="ARBA00022692"/>
    </source>
</evidence>
<gene>
    <name evidence="9" type="ORF">FCS21_01030</name>
</gene>
<feature type="site" description="Important for channel permeability" evidence="7">
    <location>
        <position position="283"/>
    </location>
</feature>
<feature type="transmembrane region" description="Helical" evidence="8">
    <location>
        <begin position="29"/>
        <end position="57"/>
    </location>
</feature>
<protein>
    <submittedName>
        <fullName evidence="9">Urea transporter</fullName>
    </submittedName>
</protein>
<dbReference type="Proteomes" id="UP000307702">
    <property type="component" value="Unassembled WGS sequence"/>
</dbReference>
<name>A0A8H2PLR3_9GAMM</name>
<evidence type="ECO:0000256" key="5">
    <source>
        <dbReference type="ARBA" id="ARBA00022989"/>
    </source>
</evidence>
<evidence type="ECO:0000256" key="6">
    <source>
        <dbReference type="ARBA" id="ARBA00023136"/>
    </source>
</evidence>
<sequence length="317" mass="34556">MNNPLEYFTKSILHSSAQIMLQTNSVAGILFLVGIGINSMMMLLGCMLAILSSLAAAKLLHYNGEAIQKGFYGFNAALVGIAVFYLLPANLTAVFFVIFGGALSAVIMHFMITKIPAIPALTAPFILSVWLIVLIIDFAGIDYAGVEVLVEVLPKTFVAPNSLSFIGSWSLIDLIRGAFRGIGQVMFQDNWLSGVLFCCALLVSSYKTVLWAILASLIGLLVANYLDFPQEKAVMGLYGFNGCLVAISLANYYTQKYWFIIPAILFSVLLTRGLEQVTVVALTTPFVLTIWLIVALANVKSLFDKKRKSKKKVIANS</sequence>
<evidence type="ECO:0000256" key="3">
    <source>
        <dbReference type="ARBA" id="ARBA00022475"/>
    </source>
</evidence>
<proteinExistence type="inferred from homology"/>
<keyword evidence="10" id="KW-1185">Reference proteome</keyword>
<dbReference type="RefSeq" id="WP_138620128.1">
    <property type="nucleotide sequence ID" value="NZ_SZVP01000001.1"/>
</dbReference>
<keyword evidence="5 8" id="KW-1133">Transmembrane helix</keyword>
<dbReference type="InterPro" id="IPR004937">
    <property type="entry name" value="Urea_transporter"/>
</dbReference>
<evidence type="ECO:0000313" key="10">
    <source>
        <dbReference type="Proteomes" id="UP000307702"/>
    </source>
</evidence>
<dbReference type="PIRSF" id="PIRSF016502">
    <property type="entry name" value="Urea_transporter"/>
    <property type="match status" value="1"/>
</dbReference>
<keyword evidence="6 8" id="KW-0472">Membrane</keyword>
<keyword evidence="4 8" id="KW-0812">Transmembrane</keyword>
<dbReference type="AlphaFoldDB" id="A0A8H2PLR3"/>
<dbReference type="InterPro" id="IPR029020">
    <property type="entry name" value="Ammonium/urea_transptr"/>
</dbReference>
<dbReference type="GO" id="GO:0005886">
    <property type="term" value="C:plasma membrane"/>
    <property type="evidence" value="ECO:0007669"/>
    <property type="project" value="UniProtKB-SubCell"/>
</dbReference>
<feature type="transmembrane region" description="Helical" evidence="8">
    <location>
        <begin position="93"/>
        <end position="113"/>
    </location>
</feature>
<comment type="caution">
    <text evidence="9">The sequence shown here is derived from an EMBL/GenBank/DDBJ whole genome shotgun (WGS) entry which is preliminary data.</text>
</comment>
<evidence type="ECO:0000313" key="9">
    <source>
        <dbReference type="EMBL" id="TMM47594.1"/>
    </source>
</evidence>
<dbReference type="EMBL" id="SZVP01000001">
    <property type="protein sequence ID" value="TMM47594.1"/>
    <property type="molecule type" value="Genomic_DNA"/>
</dbReference>
<organism evidence="9 10">
    <name type="scientific">Colwellia ponticola</name>
    <dbReference type="NCBI Taxonomy" id="2304625"/>
    <lineage>
        <taxon>Bacteria</taxon>
        <taxon>Pseudomonadati</taxon>
        <taxon>Pseudomonadota</taxon>
        <taxon>Gammaproteobacteria</taxon>
        <taxon>Alteromonadales</taxon>
        <taxon>Colwelliaceae</taxon>
        <taxon>Colwellia</taxon>
    </lineage>
</organism>
<dbReference type="PANTHER" id="PTHR10464:SF4">
    <property type="entry name" value="UREA TRANSPORTER"/>
    <property type="match status" value="1"/>
</dbReference>
<dbReference type="GO" id="GO:0015204">
    <property type="term" value="F:urea transmembrane transporter activity"/>
    <property type="evidence" value="ECO:0007669"/>
    <property type="project" value="InterPro"/>
</dbReference>
<dbReference type="PANTHER" id="PTHR10464">
    <property type="entry name" value="UREA TRANSPORTER"/>
    <property type="match status" value="1"/>
</dbReference>
<dbReference type="OrthoDB" id="279428at2"/>
<evidence type="ECO:0000256" key="1">
    <source>
        <dbReference type="ARBA" id="ARBA00004651"/>
    </source>
</evidence>
<evidence type="ECO:0000256" key="7">
    <source>
        <dbReference type="PIRSR" id="PIRSR016502-1"/>
    </source>
</evidence>
<evidence type="ECO:0000256" key="2">
    <source>
        <dbReference type="ARBA" id="ARBA00005914"/>
    </source>
</evidence>
<reference evidence="9 10" key="1">
    <citation type="submission" date="2019-05" db="EMBL/GenBank/DDBJ databases">
        <title>Colwellia ponticola sp. nov., isolated from seawater.</title>
        <authorList>
            <person name="Yoon J.-H."/>
        </authorList>
    </citation>
    <scope>NUCLEOTIDE SEQUENCE [LARGE SCALE GENOMIC DNA]</scope>
    <source>
        <strain evidence="9 10">OISW-25</strain>
    </source>
</reference>
<comment type="similarity">
    <text evidence="2">Belongs to the urea transporter family.</text>
</comment>
<feature type="transmembrane region" description="Helical" evidence="8">
    <location>
        <begin position="233"/>
        <end position="250"/>
    </location>
</feature>
<feature type="transmembrane region" description="Helical" evidence="8">
    <location>
        <begin position="191"/>
        <end position="221"/>
    </location>
</feature>
<keyword evidence="3" id="KW-1003">Cell membrane</keyword>